<evidence type="ECO:0000313" key="3">
    <source>
        <dbReference type="Proteomes" id="UP001170310"/>
    </source>
</evidence>
<feature type="non-terminal residue" evidence="2">
    <location>
        <position position="76"/>
    </location>
</feature>
<keyword evidence="1" id="KW-0472">Membrane</keyword>
<keyword evidence="1" id="KW-0812">Transmembrane</keyword>
<proteinExistence type="predicted"/>
<protein>
    <submittedName>
        <fullName evidence="2">Uncharacterized protein</fullName>
    </submittedName>
</protein>
<feature type="non-terminal residue" evidence="2">
    <location>
        <position position="1"/>
    </location>
</feature>
<evidence type="ECO:0000313" key="2">
    <source>
        <dbReference type="EMBL" id="MDO6575703.1"/>
    </source>
</evidence>
<dbReference type="RefSeq" id="WP_303522893.1">
    <property type="nucleotide sequence ID" value="NZ_JAUOQO010001100.1"/>
</dbReference>
<keyword evidence="3" id="KW-1185">Reference proteome</keyword>
<organism evidence="2 3">
    <name type="scientific">Staphylococcus pasteuri_A</name>
    <dbReference type="NCBI Taxonomy" id="3062664"/>
    <lineage>
        <taxon>Bacteria</taxon>
        <taxon>Bacillati</taxon>
        <taxon>Bacillota</taxon>
        <taxon>Bacilli</taxon>
        <taxon>Bacillales</taxon>
        <taxon>Staphylococcaceae</taxon>
        <taxon>Staphylococcus</taxon>
    </lineage>
</organism>
<comment type="caution">
    <text evidence="2">The sequence shown here is derived from an EMBL/GenBank/DDBJ whole genome shotgun (WGS) entry which is preliminary data.</text>
</comment>
<keyword evidence="1" id="KW-1133">Transmembrane helix</keyword>
<name>A0AAW7YWN8_9STAP</name>
<dbReference type="AlphaFoldDB" id="A0AAW7YWN8"/>
<gene>
    <name evidence="2" type="ORF">Q4528_16485</name>
</gene>
<reference evidence="2" key="1">
    <citation type="submission" date="2023-07" db="EMBL/GenBank/DDBJ databases">
        <title>Genome content predicts the carbon catabolic preferences of heterotrophic bacteria.</title>
        <authorList>
            <person name="Gralka M."/>
        </authorList>
    </citation>
    <scope>NUCLEOTIDE SEQUENCE</scope>
    <source>
        <strain evidence="2">E2R20</strain>
    </source>
</reference>
<sequence>LSDVVAVRCLSQYFLVAGFSFTLPRFMACYLAALAQLSHQTYLRVSDSRAELVNGLRLAENVCQSNHHAPVIPSHT</sequence>
<dbReference type="EMBL" id="JAUOQO010001100">
    <property type="protein sequence ID" value="MDO6575703.1"/>
    <property type="molecule type" value="Genomic_DNA"/>
</dbReference>
<feature type="transmembrane region" description="Helical" evidence="1">
    <location>
        <begin position="12"/>
        <end position="34"/>
    </location>
</feature>
<accession>A0AAW7YWN8</accession>
<evidence type="ECO:0000256" key="1">
    <source>
        <dbReference type="SAM" id="Phobius"/>
    </source>
</evidence>
<dbReference type="Proteomes" id="UP001170310">
    <property type="component" value="Unassembled WGS sequence"/>
</dbReference>